<gene>
    <name evidence="1" type="ORF">RPERSI_LOCUS8273</name>
</gene>
<evidence type="ECO:0000313" key="2">
    <source>
        <dbReference type="Proteomes" id="UP000789920"/>
    </source>
</evidence>
<reference evidence="1" key="1">
    <citation type="submission" date="2021-06" db="EMBL/GenBank/DDBJ databases">
        <authorList>
            <person name="Kallberg Y."/>
            <person name="Tangrot J."/>
            <person name="Rosling A."/>
        </authorList>
    </citation>
    <scope>NUCLEOTIDE SEQUENCE</scope>
    <source>
        <strain evidence="1">MA461A</strain>
    </source>
</reference>
<name>A0ACA9NQG1_9GLOM</name>
<accession>A0ACA9NQG1</accession>
<dbReference type="EMBL" id="CAJVQC010014805">
    <property type="protein sequence ID" value="CAG8660931.1"/>
    <property type="molecule type" value="Genomic_DNA"/>
</dbReference>
<evidence type="ECO:0000313" key="1">
    <source>
        <dbReference type="EMBL" id="CAG8660931.1"/>
    </source>
</evidence>
<proteinExistence type="predicted"/>
<feature type="non-terminal residue" evidence="1">
    <location>
        <position position="337"/>
    </location>
</feature>
<keyword evidence="2" id="KW-1185">Reference proteome</keyword>
<organism evidence="1 2">
    <name type="scientific">Racocetra persica</name>
    <dbReference type="NCBI Taxonomy" id="160502"/>
    <lineage>
        <taxon>Eukaryota</taxon>
        <taxon>Fungi</taxon>
        <taxon>Fungi incertae sedis</taxon>
        <taxon>Mucoromycota</taxon>
        <taxon>Glomeromycotina</taxon>
        <taxon>Glomeromycetes</taxon>
        <taxon>Diversisporales</taxon>
        <taxon>Gigasporaceae</taxon>
        <taxon>Racocetra</taxon>
    </lineage>
</organism>
<protein>
    <submittedName>
        <fullName evidence="1">17008_t:CDS:1</fullName>
    </submittedName>
</protein>
<dbReference type="Proteomes" id="UP000789920">
    <property type="component" value="Unassembled WGS sequence"/>
</dbReference>
<comment type="caution">
    <text evidence="1">The sequence shown here is derived from an EMBL/GenBank/DDBJ whole genome shotgun (WGS) entry which is preliminary data.</text>
</comment>
<sequence length="337" mass="38695">MGIDEQVTMENSNHHTSADTWTPSTWRTKKIRQNVTYEDQEHLQKVVEKLNNVPPLVTPTEINKLRHQLEQVALNKAFLLQGGDCAELFDYCSQETIESKLKVLLQMSLVLIWGSRIPVVRIARMCGQFAKPRSNEMEMYEGKEIHSFRGDIINGYEPTDRTPDPDRLLKAYFHSAATLNYVRSILGSDLHNPDEWSLHHVRSKGMRQEYQTIVDRLTDTLDFMKTIGADVPFSPITSTLSTLNSIDLFMAHEGLVLEYEQCMTRLLKDPETGSPKWYNVGAHFLWVGDRTRQLDEAHIEYFRGIRNPIGVKVGPTMQPEELKKLLNIVNPDKETGK</sequence>